<dbReference type="CDD" id="cd00887">
    <property type="entry name" value="MoeA"/>
    <property type="match status" value="1"/>
</dbReference>
<dbReference type="PANTHER" id="PTHR10192:SF16">
    <property type="entry name" value="MOLYBDOPTERIN MOLYBDENUMTRANSFERASE"/>
    <property type="match status" value="1"/>
</dbReference>
<dbReference type="InterPro" id="IPR005110">
    <property type="entry name" value="MoeA_linker/N"/>
</dbReference>
<dbReference type="InterPro" id="IPR024370">
    <property type="entry name" value="PBP_domain"/>
</dbReference>
<evidence type="ECO:0000259" key="7">
    <source>
        <dbReference type="SMART" id="SM00852"/>
    </source>
</evidence>
<dbReference type="EC" id="2.10.1.1" evidence="6"/>
<dbReference type="SUPFAM" id="SSF53850">
    <property type="entry name" value="Periplasmic binding protein-like II"/>
    <property type="match status" value="1"/>
</dbReference>
<dbReference type="SMART" id="SM00852">
    <property type="entry name" value="MoCF_biosynth"/>
    <property type="match status" value="1"/>
</dbReference>
<feature type="domain" description="MoaB/Mog" evidence="7">
    <location>
        <begin position="178"/>
        <end position="320"/>
    </location>
</feature>
<evidence type="ECO:0000313" key="9">
    <source>
        <dbReference type="Proteomes" id="UP000427769"/>
    </source>
</evidence>
<comment type="function">
    <text evidence="1 6">Catalyzes the insertion of molybdate into adenylated molybdopterin with the concomitant release of AMP.</text>
</comment>
<comment type="catalytic activity">
    <reaction evidence="5">
        <text>adenylyl-molybdopterin + molybdate = Mo-molybdopterin + AMP + H(+)</text>
        <dbReference type="Rhea" id="RHEA:35047"/>
        <dbReference type="ChEBI" id="CHEBI:15378"/>
        <dbReference type="ChEBI" id="CHEBI:36264"/>
        <dbReference type="ChEBI" id="CHEBI:62727"/>
        <dbReference type="ChEBI" id="CHEBI:71302"/>
        <dbReference type="ChEBI" id="CHEBI:456215"/>
        <dbReference type="EC" id="2.10.1.1"/>
    </reaction>
</comment>
<dbReference type="AlphaFoldDB" id="A0A5K7Z4U4"/>
<dbReference type="Pfam" id="PF12727">
    <property type="entry name" value="PBP_like"/>
    <property type="match status" value="1"/>
</dbReference>
<evidence type="ECO:0000313" key="8">
    <source>
        <dbReference type="EMBL" id="BBO75720.1"/>
    </source>
</evidence>
<dbReference type="InterPro" id="IPR038987">
    <property type="entry name" value="MoeA-like"/>
</dbReference>
<dbReference type="Pfam" id="PF03453">
    <property type="entry name" value="MoeA_N"/>
    <property type="match status" value="1"/>
</dbReference>
<evidence type="ECO:0000256" key="2">
    <source>
        <dbReference type="ARBA" id="ARBA00005046"/>
    </source>
</evidence>
<evidence type="ECO:0000256" key="5">
    <source>
        <dbReference type="ARBA" id="ARBA00047317"/>
    </source>
</evidence>
<keyword evidence="6" id="KW-0460">Magnesium</keyword>
<evidence type="ECO:0000256" key="3">
    <source>
        <dbReference type="ARBA" id="ARBA00010763"/>
    </source>
</evidence>
<gene>
    <name evidence="8" type="primary">moeA_2</name>
    <name evidence="8" type="ORF">DSCW_31370</name>
</gene>
<dbReference type="InterPro" id="IPR001453">
    <property type="entry name" value="MoaB/Mog_dom"/>
</dbReference>
<comment type="cofactor">
    <cofactor evidence="6">
        <name>Mg(2+)</name>
        <dbReference type="ChEBI" id="CHEBI:18420"/>
    </cofactor>
</comment>
<keyword evidence="4 6" id="KW-0501">Molybdenum cofactor biosynthesis</keyword>
<dbReference type="PANTHER" id="PTHR10192">
    <property type="entry name" value="MOLYBDOPTERIN BIOSYNTHESIS PROTEIN"/>
    <property type="match status" value="1"/>
</dbReference>
<dbReference type="Gene3D" id="2.170.190.11">
    <property type="entry name" value="Molybdopterin biosynthesis moea protein, domain 3"/>
    <property type="match status" value="1"/>
</dbReference>
<dbReference type="InterPro" id="IPR005111">
    <property type="entry name" value="MoeA_C_domain_IV"/>
</dbReference>
<dbReference type="Pfam" id="PF03454">
    <property type="entry name" value="MoeA_C"/>
    <property type="match status" value="1"/>
</dbReference>
<dbReference type="GO" id="GO:0006777">
    <property type="term" value="P:Mo-molybdopterin cofactor biosynthetic process"/>
    <property type="evidence" value="ECO:0007669"/>
    <property type="project" value="UniProtKB-UniRule"/>
</dbReference>
<dbReference type="KEGG" id="dwd:DSCW_31370"/>
<dbReference type="SUPFAM" id="SSF63882">
    <property type="entry name" value="MoeA N-terminal region -like"/>
    <property type="match status" value="1"/>
</dbReference>
<dbReference type="UniPathway" id="UPA00344"/>
<reference evidence="8 9" key="1">
    <citation type="submission" date="2019-11" db="EMBL/GenBank/DDBJ databases">
        <title>Comparative genomics of hydrocarbon-degrading Desulfosarcina strains.</title>
        <authorList>
            <person name="Watanabe M."/>
            <person name="Kojima H."/>
            <person name="Fukui M."/>
        </authorList>
    </citation>
    <scope>NUCLEOTIDE SEQUENCE [LARGE SCALE GENOMIC DNA]</scope>
    <source>
        <strain evidence="8 9">PP31</strain>
    </source>
</reference>
<dbReference type="RefSeq" id="WP_155304616.1">
    <property type="nucleotide sequence ID" value="NZ_AP021875.1"/>
</dbReference>
<keyword evidence="9" id="KW-1185">Reference proteome</keyword>
<dbReference type="Pfam" id="PF00994">
    <property type="entry name" value="MoCF_biosynth"/>
    <property type="match status" value="1"/>
</dbReference>
<dbReference type="NCBIfam" id="NF011068">
    <property type="entry name" value="PRK14498.1"/>
    <property type="match status" value="1"/>
</dbReference>
<evidence type="ECO:0000256" key="1">
    <source>
        <dbReference type="ARBA" id="ARBA00002901"/>
    </source>
</evidence>
<dbReference type="Gene3D" id="2.40.340.10">
    <property type="entry name" value="MoeA, C-terminal, domain IV"/>
    <property type="match status" value="1"/>
</dbReference>
<keyword evidence="6" id="KW-0500">Molybdenum</keyword>
<sequence>MTTKRNVYLNMKPLDEARQILFDHFPAVGTMAAETVSPPDAVGRILAKPVTAKVSSPNFHAAAMDGVAVKAEDTFGASETRPKELQVGSQARFLNTGHVMPPDTDAVIMIENIQMVGDDRIRIEAPAFPWQHVRKMGEDIVATELLYPRGHMVSPYCVGALISGGIYDVPVRRKPRVLIIPTGSELVDWRTTAPESLKPGQVLETNAYVLEKMIAACGGHATRHERVMDDLALIRQTVADAVAGDFDMVMTIGGSSAGSEDYALPVLQDLGEMLVHGVTIMPGKPVLLGDIQGKPFFGIPGYPVSAIIALEQFVQPLIRRMLGAADEPRRTVAVVPTRKIASKLGVEEFLRVKLGQVGENIVATPLPRGAGMITSITEADGIIRIPSHSEGIKDSDSVQAELLRPLSAIRNTIVVVGSHDNTLDVLADQLRAGDAALTLSSSHVGSMGGLMAVKRGVCHLAGAHLLDTQTGEYNRSYIQRYLPDKPVKRVNLVMRDQGLIIPKGNPKRIRGIEDLGREDIVFINRQGGSGTRILLDYRLEQIGLSPEKINGYSNEEFTHMNVAVAVLGGAADAGLGIYAAARALGLDFIPVVTEQYDLIIPEAHFKSGNIQVLLETITTDIFKQRVEALGGYSTENTGNVFE</sequence>
<dbReference type="EMBL" id="AP021875">
    <property type="protein sequence ID" value="BBO75720.1"/>
    <property type="molecule type" value="Genomic_DNA"/>
</dbReference>
<dbReference type="GO" id="GO:0046872">
    <property type="term" value="F:metal ion binding"/>
    <property type="evidence" value="ECO:0007669"/>
    <property type="project" value="UniProtKB-UniRule"/>
</dbReference>
<dbReference type="SUPFAM" id="SSF53218">
    <property type="entry name" value="Molybdenum cofactor biosynthesis proteins"/>
    <property type="match status" value="1"/>
</dbReference>
<comment type="similarity">
    <text evidence="3 6">Belongs to the MoeA family.</text>
</comment>
<name>A0A5K7Z4U4_9BACT</name>
<proteinExistence type="inferred from homology"/>
<dbReference type="InterPro" id="IPR036688">
    <property type="entry name" value="MoeA_C_domain_IV_sf"/>
</dbReference>
<organism evidence="8 9">
    <name type="scientific">Desulfosarcina widdelii</name>
    <dbReference type="NCBI Taxonomy" id="947919"/>
    <lineage>
        <taxon>Bacteria</taxon>
        <taxon>Pseudomonadati</taxon>
        <taxon>Thermodesulfobacteriota</taxon>
        <taxon>Desulfobacteria</taxon>
        <taxon>Desulfobacterales</taxon>
        <taxon>Desulfosarcinaceae</taxon>
        <taxon>Desulfosarcina</taxon>
    </lineage>
</organism>
<protein>
    <recommendedName>
        <fullName evidence="6">Molybdopterin molybdenumtransferase</fullName>
        <ecNumber evidence="6">2.10.1.1</ecNumber>
    </recommendedName>
</protein>
<dbReference type="GO" id="GO:0061599">
    <property type="term" value="F:molybdopterin molybdotransferase activity"/>
    <property type="evidence" value="ECO:0007669"/>
    <property type="project" value="UniProtKB-UniRule"/>
</dbReference>
<dbReference type="InterPro" id="IPR036135">
    <property type="entry name" value="MoeA_linker/N_sf"/>
</dbReference>
<evidence type="ECO:0000256" key="4">
    <source>
        <dbReference type="ARBA" id="ARBA00023150"/>
    </source>
</evidence>
<keyword evidence="6" id="KW-0479">Metal-binding</keyword>
<dbReference type="InterPro" id="IPR036425">
    <property type="entry name" value="MoaB/Mog-like_dom_sf"/>
</dbReference>
<dbReference type="Gene3D" id="3.40.980.10">
    <property type="entry name" value="MoaB/Mog-like domain"/>
    <property type="match status" value="1"/>
</dbReference>
<dbReference type="SUPFAM" id="SSF63867">
    <property type="entry name" value="MoeA C-terminal domain-like"/>
    <property type="match status" value="1"/>
</dbReference>
<dbReference type="GO" id="GO:0005829">
    <property type="term" value="C:cytosol"/>
    <property type="evidence" value="ECO:0007669"/>
    <property type="project" value="TreeGrafter"/>
</dbReference>
<evidence type="ECO:0000256" key="6">
    <source>
        <dbReference type="RuleBase" id="RU365090"/>
    </source>
</evidence>
<keyword evidence="6" id="KW-0808">Transferase</keyword>
<dbReference type="OrthoDB" id="9804758at2"/>
<dbReference type="Proteomes" id="UP000427769">
    <property type="component" value="Chromosome"/>
</dbReference>
<dbReference type="Gene3D" id="3.90.105.10">
    <property type="entry name" value="Molybdopterin biosynthesis moea protein, domain 2"/>
    <property type="match status" value="1"/>
</dbReference>
<comment type="pathway">
    <text evidence="2 6">Cofactor biosynthesis; molybdopterin biosynthesis.</text>
</comment>
<accession>A0A5K7Z4U4</accession>